<keyword evidence="4 10" id="KW-0808">Transferase</keyword>
<dbReference type="NCBIfam" id="NF009102">
    <property type="entry name" value="PRK12446.1"/>
    <property type="match status" value="1"/>
</dbReference>
<dbReference type="Pfam" id="PF04101">
    <property type="entry name" value="Glyco_tran_28_C"/>
    <property type="match status" value="1"/>
</dbReference>
<dbReference type="Proteomes" id="UP000190285">
    <property type="component" value="Unassembled WGS sequence"/>
</dbReference>
<keyword evidence="1 10" id="KW-1003">Cell membrane</keyword>
<comment type="catalytic activity">
    <reaction evidence="10">
        <text>di-trans,octa-cis-undecaprenyl diphospho-N-acetyl-alpha-D-muramoyl-L-alanyl-D-glutamyl-meso-2,6-diaminopimeloyl-D-alanyl-D-alanine + UDP-N-acetyl-alpha-D-glucosamine = di-trans,octa-cis-undecaprenyl diphospho-[N-acetyl-alpha-D-glucosaminyl-(1-&gt;4)]-N-acetyl-alpha-D-muramoyl-L-alanyl-D-glutamyl-meso-2,6-diaminopimeloyl-D-alanyl-D-alanine + UDP + H(+)</text>
        <dbReference type="Rhea" id="RHEA:31227"/>
        <dbReference type="ChEBI" id="CHEBI:15378"/>
        <dbReference type="ChEBI" id="CHEBI:57705"/>
        <dbReference type="ChEBI" id="CHEBI:58223"/>
        <dbReference type="ChEBI" id="CHEBI:61387"/>
        <dbReference type="ChEBI" id="CHEBI:61388"/>
        <dbReference type="EC" id="2.4.1.227"/>
    </reaction>
</comment>
<dbReference type="GO" id="GO:0008360">
    <property type="term" value="P:regulation of cell shape"/>
    <property type="evidence" value="ECO:0007669"/>
    <property type="project" value="UniProtKB-KW"/>
</dbReference>
<dbReference type="GO" id="GO:0051301">
    <property type="term" value="P:cell division"/>
    <property type="evidence" value="ECO:0007669"/>
    <property type="project" value="UniProtKB-KW"/>
</dbReference>
<comment type="pathway">
    <text evidence="10">Cell wall biogenesis; peptidoglycan biosynthesis.</text>
</comment>
<feature type="binding site" evidence="10">
    <location>
        <position position="194"/>
    </location>
    <ligand>
        <name>UDP-N-acetyl-alpha-D-glucosamine</name>
        <dbReference type="ChEBI" id="CHEBI:57705"/>
    </ligand>
</feature>
<evidence type="ECO:0000256" key="7">
    <source>
        <dbReference type="ARBA" id="ARBA00023136"/>
    </source>
</evidence>
<dbReference type="GO" id="GO:0009252">
    <property type="term" value="P:peptidoglycan biosynthetic process"/>
    <property type="evidence" value="ECO:0007669"/>
    <property type="project" value="UniProtKB-UniRule"/>
</dbReference>
<dbReference type="Gene3D" id="3.40.50.2000">
    <property type="entry name" value="Glycogen Phosphorylase B"/>
    <property type="match status" value="2"/>
</dbReference>
<evidence type="ECO:0000256" key="9">
    <source>
        <dbReference type="ARBA" id="ARBA00023316"/>
    </source>
</evidence>
<sequence length="354" mass="39443">MKRIVMTGGGTAGHVTPNIALIPRLKKLGYDIHYIGTEKGIERKLIEKEGIPYHVINAGKLRRYLDVKNLTDAFRITHGFMQSLALISRLKPNIVFSKGGFVSSPVVWGAWMNRVPIVIHESDITPGLANKIAIPFAKKVCYTFPETGKYISEDKGVLTGIPVRDSLFFGEKKMGKEICGFNDEKPIILIIGGSLGSQVINRNIRANIKTILKSFQVCHICGKGNIDKNYEGIKGYKQFEYVREELSHLFAMADLIISRAGATVLYEILALKRPNILIPLSKKASRGDQILNAESFKKQGLSHVIMEENLNSELLLEGIKKVYKNRSAYINAMNLNRAGSGIDNVIKVIQKFSK</sequence>
<evidence type="ECO:0000256" key="10">
    <source>
        <dbReference type="HAMAP-Rule" id="MF_00033"/>
    </source>
</evidence>
<organism evidence="13 14">
    <name type="scientific">Maledivibacter halophilus</name>
    <dbReference type="NCBI Taxonomy" id="36842"/>
    <lineage>
        <taxon>Bacteria</taxon>
        <taxon>Bacillati</taxon>
        <taxon>Bacillota</taxon>
        <taxon>Clostridia</taxon>
        <taxon>Peptostreptococcales</taxon>
        <taxon>Caminicellaceae</taxon>
        <taxon>Maledivibacter</taxon>
    </lineage>
</organism>
<evidence type="ECO:0000256" key="8">
    <source>
        <dbReference type="ARBA" id="ARBA00023306"/>
    </source>
</evidence>
<name>A0A1T5MLQ1_9FIRM</name>
<dbReference type="UniPathway" id="UPA00219"/>
<dbReference type="PANTHER" id="PTHR21015:SF27">
    <property type="entry name" value="UDP-N-ACETYLGLUCOSAMINE--N-ACETYLMURAMYL-(PENTAPEPTIDE) PYROPHOSPHORYL-UNDECAPRENOL N-ACETYLGLUCOSAMINE TRANSFERASE"/>
    <property type="match status" value="1"/>
</dbReference>
<dbReference type="InterPro" id="IPR006009">
    <property type="entry name" value="GlcNAc_MurG"/>
</dbReference>
<feature type="binding site" evidence="10">
    <location>
        <position position="289"/>
    </location>
    <ligand>
        <name>UDP-N-acetyl-alpha-D-glucosamine</name>
        <dbReference type="ChEBI" id="CHEBI:57705"/>
    </ligand>
</feature>
<keyword evidence="6 10" id="KW-0573">Peptidoglycan synthesis</keyword>
<evidence type="ECO:0000256" key="1">
    <source>
        <dbReference type="ARBA" id="ARBA00022475"/>
    </source>
</evidence>
<accession>A0A1T5MLQ1</accession>
<evidence type="ECO:0000256" key="5">
    <source>
        <dbReference type="ARBA" id="ARBA00022960"/>
    </source>
</evidence>
<dbReference type="RefSeq" id="WP_079495557.1">
    <property type="nucleotide sequence ID" value="NZ_FUZT01000018.1"/>
</dbReference>
<feature type="binding site" evidence="10">
    <location>
        <position position="164"/>
    </location>
    <ligand>
        <name>UDP-N-acetyl-alpha-D-glucosamine</name>
        <dbReference type="ChEBI" id="CHEBI:57705"/>
    </ligand>
</feature>
<dbReference type="EC" id="2.4.1.227" evidence="10"/>
<evidence type="ECO:0000256" key="3">
    <source>
        <dbReference type="ARBA" id="ARBA00022676"/>
    </source>
</evidence>
<dbReference type="SUPFAM" id="SSF53756">
    <property type="entry name" value="UDP-Glycosyltransferase/glycogen phosphorylase"/>
    <property type="match status" value="1"/>
</dbReference>
<feature type="domain" description="Glycosyltransferase family 28 N-terminal" evidence="11">
    <location>
        <begin position="4"/>
        <end position="140"/>
    </location>
</feature>
<comment type="function">
    <text evidence="10">Cell wall formation. Catalyzes the transfer of a GlcNAc subunit on undecaprenyl-pyrophosphoryl-MurNAc-pentapeptide (lipid intermediate I) to form undecaprenyl-pyrophosphoryl-MurNAc-(pentapeptide)GlcNAc (lipid intermediate II).</text>
</comment>
<keyword evidence="14" id="KW-1185">Reference proteome</keyword>
<feature type="binding site" evidence="10">
    <location>
        <begin position="11"/>
        <end position="13"/>
    </location>
    <ligand>
        <name>UDP-N-acetyl-alpha-D-glucosamine</name>
        <dbReference type="ChEBI" id="CHEBI:57705"/>
    </ligand>
</feature>
<dbReference type="HAMAP" id="MF_00033">
    <property type="entry name" value="MurG"/>
    <property type="match status" value="1"/>
</dbReference>
<evidence type="ECO:0000256" key="2">
    <source>
        <dbReference type="ARBA" id="ARBA00022618"/>
    </source>
</evidence>
<evidence type="ECO:0000256" key="4">
    <source>
        <dbReference type="ARBA" id="ARBA00022679"/>
    </source>
</evidence>
<gene>
    <name evidence="10" type="primary">murG</name>
    <name evidence="13" type="ORF">SAMN02194393_04961</name>
</gene>
<evidence type="ECO:0000313" key="14">
    <source>
        <dbReference type="Proteomes" id="UP000190285"/>
    </source>
</evidence>
<keyword evidence="7 10" id="KW-0472">Membrane</keyword>
<reference evidence="13 14" key="1">
    <citation type="submission" date="2017-02" db="EMBL/GenBank/DDBJ databases">
        <authorList>
            <person name="Peterson S.W."/>
        </authorList>
    </citation>
    <scope>NUCLEOTIDE SEQUENCE [LARGE SCALE GENOMIC DNA]</scope>
    <source>
        <strain evidence="13 14">M1</strain>
    </source>
</reference>
<evidence type="ECO:0000313" key="13">
    <source>
        <dbReference type="EMBL" id="SKC88983.1"/>
    </source>
</evidence>
<dbReference type="PANTHER" id="PTHR21015">
    <property type="entry name" value="UDP-N-ACETYLGLUCOSAMINE--N-ACETYLMURAMYL-(PENTAPEPTIDE) PYROPHOSPHORYL-UNDECAPRENOL N-ACETYLGLUCOSAMINE TRANSFERASE 1"/>
    <property type="match status" value="1"/>
</dbReference>
<dbReference type="InterPro" id="IPR004276">
    <property type="entry name" value="GlycoTrans_28_N"/>
</dbReference>
<dbReference type="GO" id="GO:0050511">
    <property type="term" value="F:undecaprenyldiphospho-muramoylpentapeptide beta-N-acetylglucosaminyltransferase activity"/>
    <property type="evidence" value="ECO:0007669"/>
    <property type="project" value="UniProtKB-UniRule"/>
</dbReference>
<keyword evidence="3 10" id="KW-0328">Glycosyltransferase</keyword>
<keyword evidence="2 10" id="KW-0132">Cell division</keyword>
<keyword evidence="5 10" id="KW-0133">Cell shape</keyword>
<keyword evidence="9 10" id="KW-0961">Cell wall biogenesis/degradation</keyword>
<evidence type="ECO:0000259" key="12">
    <source>
        <dbReference type="Pfam" id="PF04101"/>
    </source>
</evidence>
<dbReference type="EMBL" id="FUZT01000018">
    <property type="protein sequence ID" value="SKC88983.1"/>
    <property type="molecule type" value="Genomic_DNA"/>
</dbReference>
<dbReference type="InterPro" id="IPR007235">
    <property type="entry name" value="Glyco_trans_28_C"/>
</dbReference>
<dbReference type="CDD" id="cd03785">
    <property type="entry name" value="GT28_MurG"/>
    <property type="match status" value="1"/>
</dbReference>
<dbReference type="STRING" id="36842.SAMN02194393_04961"/>
<dbReference type="Pfam" id="PF03033">
    <property type="entry name" value="Glyco_transf_28"/>
    <property type="match status" value="1"/>
</dbReference>
<keyword evidence="8 10" id="KW-0131">Cell cycle</keyword>
<dbReference type="GO" id="GO:0005886">
    <property type="term" value="C:plasma membrane"/>
    <property type="evidence" value="ECO:0007669"/>
    <property type="project" value="UniProtKB-SubCell"/>
</dbReference>
<protein>
    <recommendedName>
        <fullName evidence="10">UDP-N-acetylglucosamine--N-acetylmuramyl-(pentapeptide) pyrophosphoryl-undecaprenol N-acetylglucosamine transferase</fullName>
        <ecNumber evidence="10">2.4.1.227</ecNumber>
    </recommendedName>
    <alternativeName>
        <fullName evidence="10">Undecaprenyl-PP-MurNAc-pentapeptide-UDPGlcNAc GlcNAc transferase</fullName>
    </alternativeName>
</protein>
<dbReference type="GO" id="GO:0071555">
    <property type="term" value="P:cell wall organization"/>
    <property type="evidence" value="ECO:0007669"/>
    <property type="project" value="UniProtKB-KW"/>
</dbReference>
<dbReference type="GO" id="GO:0051991">
    <property type="term" value="F:UDP-N-acetyl-D-glucosamine:N-acetylmuramoyl-L-alanyl-D-glutamyl-meso-2,6-diaminopimelyl-D-alanyl-D-alanine-diphosphoundecaprenol 4-beta-N-acetylglucosaminlytransferase activity"/>
    <property type="evidence" value="ECO:0007669"/>
    <property type="project" value="RHEA"/>
</dbReference>
<dbReference type="OrthoDB" id="9808936at2"/>
<dbReference type="GO" id="GO:0005975">
    <property type="term" value="P:carbohydrate metabolic process"/>
    <property type="evidence" value="ECO:0007669"/>
    <property type="project" value="InterPro"/>
</dbReference>
<feature type="domain" description="Glycosyl transferase family 28 C-terminal" evidence="12">
    <location>
        <begin position="187"/>
        <end position="339"/>
    </location>
</feature>
<dbReference type="AlphaFoldDB" id="A0A1T5MLQ1"/>
<comment type="similarity">
    <text evidence="10">Belongs to the glycosyltransferase 28 family. MurG subfamily.</text>
</comment>
<dbReference type="NCBIfam" id="TIGR01133">
    <property type="entry name" value="murG"/>
    <property type="match status" value="1"/>
</dbReference>
<comment type="caution">
    <text evidence="10">Lacks conserved residue(s) required for the propagation of feature annotation.</text>
</comment>
<evidence type="ECO:0000256" key="6">
    <source>
        <dbReference type="ARBA" id="ARBA00022984"/>
    </source>
</evidence>
<comment type="subcellular location">
    <subcellularLocation>
        <location evidence="10">Cell membrane</location>
        <topology evidence="10">Peripheral membrane protein</topology>
        <orientation evidence="10">Cytoplasmic side</orientation>
    </subcellularLocation>
</comment>
<proteinExistence type="inferred from homology"/>
<evidence type="ECO:0000259" key="11">
    <source>
        <dbReference type="Pfam" id="PF03033"/>
    </source>
</evidence>